<evidence type="ECO:0000256" key="1">
    <source>
        <dbReference type="SAM" id="Phobius"/>
    </source>
</evidence>
<evidence type="ECO:0008006" key="4">
    <source>
        <dbReference type="Google" id="ProtNLM"/>
    </source>
</evidence>
<organism evidence="2 3">
    <name type="scientific">Geomonas paludis</name>
    <dbReference type="NCBI Taxonomy" id="2740185"/>
    <lineage>
        <taxon>Bacteria</taxon>
        <taxon>Pseudomonadati</taxon>
        <taxon>Thermodesulfobacteriota</taxon>
        <taxon>Desulfuromonadia</taxon>
        <taxon>Geobacterales</taxon>
        <taxon>Geobacteraceae</taxon>
        <taxon>Geomonas</taxon>
    </lineage>
</organism>
<dbReference type="AlphaFoldDB" id="A0A6V8N0G1"/>
<feature type="transmembrane region" description="Helical" evidence="1">
    <location>
        <begin position="21"/>
        <end position="39"/>
    </location>
</feature>
<dbReference type="InterPro" id="IPR013783">
    <property type="entry name" value="Ig-like_fold"/>
</dbReference>
<proteinExistence type="predicted"/>
<keyword evidence="1" id="KW-1133">Transmembrane helix</keyword>
<dbReference type="EMBL" id="BLXY01000015">
    <property type="protein sequence ID" value="GFO65978.1"/>
    <property type="molecule type" value="Genomic_DNA"/>
</dbReference>
<name>A0A6V8N0G1_9BACT</name>
<evidence type="ECO:0000313" key="2">
    <source>
        <dbReference type="EMBL" id="GFO65978.1"/>
    </source>
</evidence>
<sequence>MTARERLRKWAGVAAETALSLLLVLVLFWLFILFLFAVFPSGTPLKELVSESGEASPLARSGVKRPEAALQSLVRDVRCRRGDSVAWGDASEGMLLYNRDAIQTFDRSGATISFAPGDALAMGSNSMVVVTRLNETLEGGPKSYRVHVEGELRGSFSAEKRVRLEVATVGHLARVVPGRSRFTFTPLGDNASSLTVHAGEVRVQGEDGVIRVPARFGVTLRRGVPVGPALPMPGSPKLKNENLLYRYRQLPPRVRFNWTGGEGVYHFQLSDEPRFRKVLLDSRVSGTEFAAGLLDAGSYYWRVSRIEDGREGPFSRTGRCRLQQLLDPPRLLVEFPPSTVGIGSFRLTGRCQPGSTVYVNGTAGSMGDDGSFSHEIELKSGVNLIRVEAVDQAGNASYASRVVYGKE</sequence>
<dbReference type="Pfam" id="PF09136">
    <property type="entry name" value="Glucodextran_B"/>
    <property type="match status" value="1"/>
</dbReference>
<accession>A0A6V8N0G1</accession>
<dbReference type="Gene3D" id="2.60.40.10">
    <property type="entry name" value="Immunoglobulins"/>
    <property type="match status" value="2"/>
</dbReference>
<reference evidence="3" key="1">
    <citation type="submission" date="2020-06" db="EMBL/GenBank/DDBJ databases">
        <title>Draft genomic sequecing of Geomonas sp. Red736.</title>
        <authorList>
            <person name="Itoh H."/>
            <person name="Xu Z.X."/>
            <person name="Ushijima N."/>
            <person name="Masuda Y."/>
            <person name="Shiratori Y."/>
            <person name="Senoo K."/>
        </authorList>
    </citation>
    <scope>NUCLEOTIDE SEQUENCE [LARGE SCALE GENOMIC DNA]</scope>
    <source>
        <strain evidence="3">Red736</strain>
    </source>
</reference>
<dbReference type="RefSeq" id="WP_183350535.1">
    <property type="nucleotide sequence ID" value="NZ_BLXY01000015.1"/>
</dbReference>
<keyword evidence="1" id="KW-0472">Membrane</keyword>
<evidence type="ECO:0000313" key="3">
    <source>
        <dbReference type="Proteomes" id="UP000568888"/>
    </source>
</evidence>
<protein>
    <recommendedName>
        <fullName evidence="4">FecR protein domain-containing protein</fullName>
    </recommendedName>
</protein>
<comment type="caution">
    <text evidence="2">The sequence shown here is derived from an EMBL/GenBank/DDBJ whole genome shotgun (WGS) entry which is preliminary data.</text>
</comment>
<dbReference type="Proteomes" id="UP000568888">
    <property type="component" value="Unassembled WGS sequence"/>
</dbReference>
<gene>
    <name evidence="2" type="ORF">GMPD_38970</name>
</gene>
<keyword evidence="1" id="KW-0812">Transmembrane</keyword>